<evidence type="ECO:0000256" key="3">
    <source>
        <dbReference type="ARBA" id="ARBA00023002"/>
    </source>
</evidence>
<dbReference type="Gene3D" id="3.40.50.720">
    <property type="entry name" value="NAD(P)-binding Rossmann-like Domain"/>
    <property type="match status" value="1"/>
</dbReference>
<evidence type="ECO:0000256" key="5">
    <source>
        <dbReference type="SAM" id="Phobius"/>
    </source>
</evidence>
<name>A0A9Q3GPP5_9BASI</name>
<dbReference type="AlphaFoldDB" id="A0A9Q3GPP5"/>
<evidence type="ECO:0000256" key="2">
    <source>
        <dbReference type="ARBA" id="ARBA00022857"/>
    </source>
</evidence>
<keyword evidence="3" id="KW-0560">Oxidoreductase</keyword>
<evidence type="ECO:0000313" key="7">
    <source>
        <dbReference type="Proteomes" id="UP000765509"/>
    </source>
</evidence>
<dbReference type="EMBL" id="AVOT02004049">
    <property type="protein sequence ID" value="MBW0475301.1"/>
    <property type="molecule type" value="Genomic_DNA"/>
</dbReference>
<dbReference type="PANTHER" id="PTHR43391">
    <property type="entry name" value="RETINOL DEHYDROGENASE-RELATED"/>
    <property type="match status" value="1"/>
</dbReference>
<dbReference type="OrthoDB" id="7289984at2759"/>
<sequence length="380" mass="42085">MSSSYHQNQLPRASHPPNSTTIETNQLEPTRFPFRNPKNLPHLSYSIQNFLVSFMTLCIAISDCLVTFYIWIPIGFLRSLLDKIILPIANSFLVKKTDHQLNDSQLSNHKVILISGASSGIGASLTNLYSQPGNIVILLARDPGRLNHIAKIARNRGAKIVETHSIDYTHEQADDMIHKVIHSACQNYGSIDLAVSLTGTVTFTDDDPMGPEPWGEETAKRLNKINISSTYTFIMAAWEVMKKQRSGKICIISSSLAMYCPPQFALYGATKANLLSFSQSLRSLSTPYGIQVNCICPGFIESGMVHDMLSAGSIMPKKLLADPHNMAKRIDEAVKQNEAVVIWPISQVLPLVMAGRMNWLNGDLSRWMTSKIGITGHMVS</sequence>
<evidence type="ECO:0008006" key="8">
    <source>
        <dbReference type="Google" id="ProtNLM"/>
    </source>
</evidence>
<keyword evidence="5" id="KW-0472">Membrane</keyword>
<comment type="similarity">
    <text evidence="1">Belongs to the short-chain dehydrogenases/reductases (SDR) family.</text>
</comment>
<dbReference type="InterPro" id="IPR036291">
    <property type="entry name" value="NAD(P)-bd_dom_sf"/>
</dbReference>
<keyword evidence="7" id="KW-1185">Reference proteome</keyword>
<gene>
    <name evidence="6" type="ORF">O181_015016</name>
</gene>
<evidence type="ECO:0000256" key="4">
    <source>
        <dbReference type="SAM" id="MobiDB-lite"/>
    </source>
</evidence>
<keyword evidence="5" id="KW-1133">Transmembrane helix</keyword>
<evidence type="ECO:0000256" key="1">
    <source>
        <dbReference type="ARBA" id="ARBA00006484"/>
    </source>
</evidence>
<dbReference type="Pfam" id="PF00106">
    <property type="entry name" value="adh_short"/>
    <property type="match status" value="1"/>
</dbReference>
<feature type="transmembrane region" description="Helical" evidence="5">
    <location>
        <begin position="50"/>
        <end position="72"/>
    </location>
</feature>
<protein>
    <recommendedName>
        <fullName evidence="8">NAD(P)-binding protein</fullName>
    </recommendedName>
</protein>
<proteinExistence type="inferred from homology"/>
<dbReference type="PRINTS" id="PR00081">
    <property type="entry name" value="GDHRDH"/>
</dbReference>
<dbReference type="GO" id="GO:0005829">
    <property type="term" value="C:cytosol"/>
    <property type="evidence" value="ECO:0007669"/>
    <property type="project" value="TreeGrafter"/>
</dbReference>
<evidence type="ECO:0000313" key="6">
    <source>
        <dbReference type="EMBL" id="MBW0475301.1"/>
    </source>
</evidence>
<reference evidence="6" key="1">
    <citation type="submission" date="2021-03" db="EMBL/GenBank/DDBJ databases">
        <title>Draft genome sequence of rust myrtle Austropuccinia psidii MF-1, a brazilian biotype.</title>
        <authorList>
            <person name="Quecine M.C."/>
            <person name="Pachon D.M.R."/>
            <person name="Bonatelli M.L."/>
            <person name="Correr F.H."/>
            <person name="Franceschini L.M."/>
            <person name="Leite T.F."/>
            <person name="Margarido G.R.A."/>
            <person name="Almeida C.A."/>
            <person name="Ferrarezi J.A."/>
            <person name="Labate C.A."/>
        </authorList>
    </citation>
    <scope>NUCLEOTIDE SEQUENCE</scope>
    <source>
        <strain evidence="6">MF-1</strain>
    </source>
</reference>
<dbReference type="GO" id="GO:0016491">
    <property type="term" value="F:oxidoreductase activity"/>
    <property type="evidence" value="ECO:0007669"/>
    <property type="project" value="UniProtKB-KW"/>
</dbReference>
<organism evidence="6 7">
    <name type="scientific">Austropuccinia psidii MF-1</name>
    <dbReference type="NCBI Taxonomy" id="1389203"/>
    <lineage>
        <taxon>Eukaryota</taxon>
        <taxon>Fungi</taxon>
        <taxon>Dikarya</taxon>
        <taxon>Basidiomycota</taxon>
        <taxon>Pucciniomycotina</taxon>
        <taxon>Pucciniomycetes</taxon>
        <taxon>Pucciniales</taxon>
        <taxon>Sphaerophragmiaceae</taxon>
        <taxon>Austropuccinia</taxon>
    </lineage>
</organism>
<dbReference type="PANTHER" id="PTHR43391:SF14">
    <property type="entry name" value="DEHYDROGENASE_REDUCTASE SDR FAMILY PROTEIN 7-LIKE"/>
    <property type="match status" value="1"/>
</dbReference>
<dbReference type="Proteomes" id="UP000765509">
    <property type="component" value="Unassembled WGS sequence"/>
</dbReference>
<accession>A0A9Q3GPP5</accession>
<comment type="caution">
    <text evidence="6">The sequence shown here is derived from an EMBL/GenBank/DDBJ whole genome shotgun (WGS) entry which is preliminary data.</text>
</comment>
<dbReference type="SUPFAM" id="SSF51735">
    <property type="entry name" value="NAD(P)-binding Rossmann-fold domains"/>
    <property type="match status" value="1"/>
</dbReference>
<feature type="region of interest" description="Disordered" evidence="4">
    <location>
        <begin position="1"/>
        <end position="24"/>
    </location>
</feature>
<keyword evidence="5" id="KW-0812">Transmembrane</keyword>
<keyword evidence="2" id="KW-0521">NADP</keyword>
<dbReference type="InterPro" id="IPR002347">
    <property type="entry name" value="SDR_fam"/>
</dbReference>